<dbReference type="GO" id="GO:1904680">
    <property type="term" value="F:peptide transmembrane transporter activity"/>
    <property type="evidence" value="ECO:0007669"/>
    <property type="project" value="TreeGrafter"/>
</dbReference>
<dbReference type="InterPro" id="IPR000914">
    <property type="entry name" value="SBP_5_dom"/>
</dbReference>
<dbReference type="PANTHER" id="PTHR30290">
    <property type="entry name" value="PERIPLASMIC BINDING COMPONENT OF ABC TRANSPORTER"/>
    <property type="match status" value="1"/>
</dbReference>
<reference evidence="4 5" key="1">
    <citation type="submission" date="2020-08" db="EMBL/GenBank/DDBJ databases">
        <title>Genomic Encyclopedia of Type Strains, Phase IV (KMG-IV): sequencing the most valuable type-strain genomes for metagenomic binning, comparative biology and taxonomic classification.</title>
        <authorList>
            <person name="Goeker M."/>
        </authorList>
    </citation>
    <scope>NUCLEOTIDE SEQUENCE [LARGE SCALE GENOMIC DNA]</scope>
    <source>
        <strain evidence="4 5">DSM 21458</strain>
    </source>
</reference>
<keyword evidence="1 2" id="KW-0732">Signal</keyword>
<dbReference type="RefSeq" id="WP_183988867.1">
    <property type="nucleotide sequence ID" value="NZ_JACHHG010000022.1"/>
</dbReference>
<comment type="caution">
    <text evidence="4">The sequence shown here is derived from an EMBL/GenBank/DDBJ whole genome shotgun (WGS) entry which is preliminary data.</text>
</comment>
<gene>
    <name evidence="4" type="ORF">HNR42_003597</name>
</gene>
<dbReference type="InterPro" id="IPR030678">
    <property type="entry name" value="Peptide/Ni-bd"/>
</dbReference>
<dbReference type="PANTHER" id="PTHR30290:SF38">
    <property type="entry name" value="D,D-DIPEPTIDE-BINDING PERIPLASMIC PROTEIN DDPA-RELATED"/>
    <property type="match status" value="1"/>
</dbReference>
<evidence type="ECO:0000313" key="5">
    <source>
        <dbReference type="Proteomes" id="UP000569951"/>
    </source>
</evidence>
<dbReference type="Gene3D" id="3.90.76.10">
    <property type="entry name" value="Dipeptide-binding Protein, Domain 1"/>
    <property type="match status" value="1"/>
</dbReference>
<dbReference type="EMBL" id="JACHHG010000022">
    <property type="protein sequence ID" value="MBB6100131.1"/>
    <property type="molecule type" value="Genomic_DNA"/>
</dbReference>
<dbReference type="PIRSF" id="PIRSF002741">
    <property type="entry name" value="MppA"/>
    <property type="match status" value="1"/>
</dbReference>
<protein>
    <submittedName>
        <fullName evidence="4">Peptide/nickel transport system substrate-binding protein</fullName>
    </submittedName>
</protein>
<dbReference type="Gene3D" id="3.10.105.10">
    <property type="entry name" value="Dipeptide-binding Protein, Domain 3"/>
    <property type="match status" value="1"/>
</dbReference>
<dbReference type="Gene3D" id="3.40.190.10">
    <property type="entry name" value="Periplasmic binding protein-like II"/>
    <property type="match status" value="1"/>
</dbReference>
<proteinExistence type="predicted"/>
<evidence type="ECO:0000313" key="4">
    <source>
        <dbReference type="EMBL" id="MBB6100131.1"/>
    </source>
</evidence>
<sequence length="502" mass="56451">MKKRWIVLLTAGLCTASLAQTPKPRTLTIALNAYVNTLDPHHAGASIIGARTYNLMFDSLTDFDEKDRLRPMLATRWSSKDNVTWVFQLRPKVRFHDGSTMTAEDVAYSLNRLLNDDKPSSIRSSYQPYIKSIKATGPLEVTITTTQPDVLLPRRLATQYTAIMPKAYLQKTSFEALQLKPVGTGPYRVTEYSPGGRMVLERHDAYWGGKPVAERVVVRAIAENSTRVAALLSGEVDIATNIPPDVVSQVESRSNLQVDDVALDNYMLLYFNTRSGPTANVHLRRALSLAIDREGISKALWGGRVRVMNDYFLPNELAYSKNRPNFRFDLDEARKELKLAGYKGEEILFATPATYYTNGKVVTDAIYQMWKNLGVNVKYTPLETVEWSQMAAAGKIQVTLQSFSTDGDPGTNNAVKSFAENTLLKNYYVASDTFVRLANQSLRTSNVAARIKNYRQIAGILDKDLPITPLYQSVELVGVKKNVRWTPHPRFYINLRPGKFDF</sequence>
<evidence type="ECO:0000256" key="2">
    <source>
        <dbReference type="SAM" id="SignalP"/>
    </source>
</evidence>
<dbReference type="GO" id="GO:0015833">
    <property type="term" value="P:peptide transport"/>
    <property type="evidence" value="ECO:0007669"/>
    <property type="project" value="TreeGrafter"/>
</dbReference>
<dbReference type="AlphaFoldDB" id="A0A841I2U1"/>
<dbReference type="Proteomes" id="UP000569951">
    <property type="component" value="Unassembled WGS sequence"/>
</dbReference>
<dbReference type="SUPFAM" id="SSF53850">
    <property type="entry name" value="Periplasmic binding protein-like II"/>
    <property type="match status" value="1"/>
</dbReference>
<dbReference type="Pfam" id="PF00496">
    <property type="entry name" value="SBP_bac_5"/>
    <property type="match status" value="1"/>
</dbReference>
<organism evidence="4 5">
    <name type="scientific">Deinobacterium chartae</name>
    <dbReference type="NCBI Taxonomy" id="521158"/>
    <lineage>
        <taxon>Bacteria</taxon>
        <taxon>Thermotogati</taxon>
        <taxon>Deinococcota</taxon>
        <taxon>Deinococci</taxon>
        <taxon>Deinococcales</taxon>
        <taxon>Deinococcaceae</taxon>
        <taxon>Deinobacterium</taxon>
    </lineage>
</organism>
<accession>A0A841I2U1</accession>
<evidence type="ECO:0000256" key="1">
    <source>
        <dbReference type="ARBA" id="ARBA00022729"/>
    </source>
</evidence>
<name>A0A841I2U1_9DEIO</name>
<evidence type="ECO:0000259" key="3">
    <source>
        <dbReference type="Pfam" id="PF00496"/>
    </source>
</evidence>
<dbReference type="GO" id="GO:0043190">
    <property type="term" value="C:ATP-binding cassette (ABC) transporter complex"/>
    <property type="evidence" value="ECO:0007669"/>
    <property type="project" value="InterPro"/>
</dbReference>
<feature type="domain" description="Solute-binding protein family 5" evidence="3">
    <location>
        <begin position="69"/>
        <end position="412"/>
    </location>
</feature>
<feature type="signal peptide" evidence="2">
    <location>
        <begin position="1"/>
        <end position="19"/>
    </location>
</feature>
<dbReference type="InterPro" id="IPR039424">
    <property type="entry name" value="SBP_5"/>
</dbReference>
<dbReference type="GO" id="GO:0042597">
    <property type="term" value="C:periplasmic space"/>
    <property type="evidence" value="ECO:0007669"/>
    <property type="project" value="UniProtKB-ARBA"/>
</dbReference>
<feature type="chain" id="PRO_5032947324" evidence="2">
    <location>
        <begin position="20"/>
        <end position="502"/>
    </location>
</feature>
<keyword evidence="5" id="KW-1185">Reference proteome</keyword>